<dbReference type="GO" id="GO:0016874">
    <property type="term" value="F:ligase activity"/>
    <property type="evidence" value="ECO:0007669"/>
    <property type="project" value="UniProtKB-KW"/>
</dbReference>
<organism evidence="2 3">
    <name type="scientific">Streptomyces durocortorensis</name>
    <dbReference type="NCBI Taxonomy" id="2811104"/>
    <lineage>
        <taxon>Bacteria</taxon>
        <taxon>Bacillati</taxon>
        <taxon>Actinomycetota</taxon>
        <taxon>Actinomycetes</taxon>
        <taxon>Kitasatosporales</taxon>
        <taxon>Streptomycetaceae</taxon>
        <taxon>Streptomyces</taxon>
    </lineage>
</organism>
<gene>
    <name evidence="2" type="ORF">JS521_16575</name>
</gene>
<keyword evidence="3" id="KW-1185">Reference proteome</keyword>
<comment type="caution">
    <text evidence="2">The sequence shown here is derived from an EMBL/GenBank/DDBJ whole genome shotgun (WGS) entry which is preliminary data.</text>
</comment>
<evidence type="ECO:0000313" key="2">
    <source>
        <dbReference type="EMBL" id="MBM7055451.1"/>
    </source>
</evidence>
<evidence type="ECO:0000313" key="3">
    <source>
        <dbReference type="Proteomes" id="UP000712045"/>
    </source>
</evidence>
<keyword evidence="2" id="KW-0436">Ligase</keyword>
<accession>A0ABS2HWQ5</accession>
<name>A0ABS2HWQ5_9ACTN</name>
<dbReference type="InterPro" id="IPR009097">
    <property type="entry name" value="Cyclic_Pdiesterase"/>
</dbReference>
<protein>
    <submittedName>
        <fullName evidence="2">2'-5' RNA ligase family protein</fullName>
    </submittedName>
</protein>
<dbReference type="RefSeq" id="WP_205083766.1">
    <property type="nucleotide sequence ID" value="NZ_JAFEUF010000075.1"/>
</dbReference>
<dbReference type="SUPFAM" id="SSF55144">
    <property type="entry name" value="LigT-like"/>
    <property type="match status" value="1"/>
</dbReference>
<dbReference type="Gene3D" id="3.90.1140.10">
    <property type="entry name" value="Cyclic phosphodiesterase"/>
    <property type="match status" value="1"/>
</dbReference>
<dbReference type="EMBL" id="JAFEUF010000075">
    <property type="protein sequence ID" value="MBM7055451.1"/>
    <property type="molecule type" value="Genomic_DNA"/>
</dbReference>
<proteinExistence type="predicted"/>
<feature type="region of interest" description="Disordered" evidence="1">
    <location>
        <begin position="1"/>
        <end position="21"/>
    </location>
</feature>
<dbReference type="Pfam" id="PF13563">
    <property type="entry name" value="2_5_RNA_ligase2"/>
    <property type="match status" value="1"/>
</dbReference>
<dbReference type="Proteomes" id="UP000712045">
    <property type="component" value="Unassembled WGS sequence"/>
</dbReference>
<reference evidence="2 3" key="1">
    <citation type="submission" date="2021-02" db="EMBL/GenBank/DDBJ databases">
        <title>Genome Streptomyces sp. RHZ10.</title>
        <authorList>
            <person name="Besaury L."/>
        </authorList>
    </citation>
    <scope>NUCLEOTIDE SEQUENCE [LARGE SCALE GENOMIC DNA]</scope>
    <source>
        <strain evidence="2 3">RHZ10</strain>
    </source>
</reference>
<evidence type="ECO:0000256" key="1">
    <source>
        <dbReference type="SAM" id="MobiDB-lite"/>
    </source>
</evidence>
<sequence length="233" mass="26103">MLLTEDPSAFPTAPPPSVDDPEVITAHDWAAFDRVQEMSNHWDRAGWTPSTRAYYWMLSFPADSALAEHARHCQDKIRNLNFDSIDADGLHLTLGRIGTTDDVSLEQLDTLLATTAAIPTGRFRLQAIPMTASRGAVRYSIAPWTPVLDLHSKLSATTAQCQLPLRKPTAVLRPHIGIAYCNRPTDACVVREAIRPLRDMDSVGVPVDHLELVELRREDRAYRWRTIDQLALN</sequence>